<accession>A0A395NDL0</accession>
<proteinExistence type="predicted"/>
<dbReference type="EMBL" id="PXOA01000573">
    <property type="protein sequence ID" value="RFU74059.1"/>
    <property type="molecule type" value="Genomic_DNA"/>
</dbReference>
<organism evidence="2 3">
    <name type="scientific">Trichoderma arundinaceum</name>
    <dbReference type="NCBI Taxonomy" id="490622"/>
    <lineage>
        <taxon>Eukaryota</taxon>
        <taxon>Fungi</taxon>
        <taxon>Dikarya</taxon>
        <taxon>Ascomycota</taxon>
        <taxon>Pezizomycotina</taxon>
        <taxon>Sordariomycetes</taxon>
        <taxon>Hypocreomycetidae</taxon>
        <taxon>Hypocreales</taxon>
        <taxon>Hypocreaceae</taxon>
        <taxon>Trichoderma</taxon>
    </lineage>
</organism>
<reference evidence="2 3" key="1">
    <citation type="journal article" date="2018" name="PLoS Pathog.">
        <title>Evolution of structural diversity of trichothecenes, a family of toxins produced by plant pathogenic and entomopathogenic fungi.</title>
        <authorList>
            <person name="Proctor R.H."/>
            <person name="McCormick S.P."/>
            <person name="Kim H.S."/>
            <person name="Cardoza R.E."/>
            <person name="Stanley A.M."/>
            <person name="Lindo L."/>
            <person name="Kelly A."/>
            <person name="Brown D.W."/>
            <person name="Lee T."/>
            <person name="Vaughan M.M."/>
            <person name="Alexander N.J."/>
            <person name="Busman M."/>
            <person name="Gutierrez S."/>
        </authorList>
    </citation>
    <scope>NUCLEOTIDE SEQUENCE [LARGE SCALE GENOMIC DNA]</scope>
    <source>
        <strain evidence="2 3">IBT 40837</strain>
    </source>
</reference>
<dbReference type="STRING" id="490622.A0A395NDL0"/>
<sequence length="608" mass="69808">MSPDGDVSMEDAIGAGRDKYAAQRYRQALDFFTHAIKLCPCEIGKRKRKRSDSVSRELDQDAQSNQRLPTLECDNPLHLQALSYRAGTFEKIPDLRRALADAQRMTAIAPCAPEGYLRASKILRLDEKPADSLDVLTDGILVLLERDSSRIEDIRARPGHAQLWRSLIFTGASAPKRPLSFDATRKLLAHSMNDIKELVIDKAAKFGLDQRKFKAILDAGIRLERLELANPGEALFLTRIPKQLKHLRLDGLYRFYRPGPMDGTRDAYQHFLMSVAATLESLTLTGLPRRWFTSLAIPIMPRLKYLRLARGPDQSRPFPILQMLRNTPLLEQLYVEHLIVDSRLPGDEKFDSRCLPHLKCLTILNSRPRARDLEEDMDDESWIQTLGSTSARAYQKLITLHLTKKLKYLEILHDWEYSTPDTADDDIFKSLHTEGGDVFESLEGLRLSDLVMSPMDAQIFFRQPIMAGKLSTFDIVFPLPAFQENNGQSSAGHIQKYQWLEGLEAIRCIGLYNFSFKAYVRPWESPLIKFLQTFPCLEEVKFDSSVTRDYELQITIQDVLKLVKLKSIYATQLFGESFDKTRRLARERGVEFIWEEQPTKWPIRFKDD</sequence>
<name>A0A395NDL0_TRIAR</name>
<dbReference type="Gene3D" id="1.25.40.10">
    <property type="entry name" value="Tetratricopeptide repeat domain"/>
    <property type="match status" value="1"/>
</dbReference>
<feature type="region of interest" description="Disordered" evidence="1">
    <location>
        <begin position="50"/>
        <end position="69"/>
    </location>
</feature>
<protein>
    <submittedName>
        <fullName evidence="2">Tetratricopeptide-like helical</fullName>
    </submittedName>
</protein>
<evidence type="ECO:0000313" key="2">
    <source>
        <dbReference type="EMBL" id="RFU74059.1"/>
    </source>
</evidence>
<dbReference type="InterPro" id="IPR011990">
    <property type="entry name" value="TPR-like_helical_dom_sf"/>
</dbReference>
<dbReference type="OrthoDB" id="629492at2759"/>
<comment type="caution">
    <text evidence="2">The sequence shown here is derived from an EMBL/GenBank/DDBJ whole genome shotgun (WGS) entry which is preliminary data.</text>
</comment>
<dbReference type="InterPro" id="IPR032675">
    <property type="entry name" value="LRR_dom_sf"/>
</dbReference>
<gene>
    <name evidence="2" type="ORF">TARUN_8190</name>
</gene>
<dbReference type="Proteomes" id="UP000266272">
    <property type="component" value="Unassembled WGS sequence"/>
</dbReference>
<dbReference type="SUPFAM" id="SSF48452">
    <property type="entry name" value="TPR-like"/>
    <property type="match status" value="1"/>
</dbReference>
<dbReference type="AlphaFoldDB" id="A0A395NDL0"/>
<dbReference type="Gene3D" id="3.80.10.10">
    <property type="entry name" value="Ribonuclease Inhibitor"/>
    <property type="match status" value="1"/>
</dbReference>
<evidence type="ECO:0000313" key="3">
    <source>
        <dbReference type="Proteomes" id="UP000266272"/>
    </source>
</evidence>
<keyword evidence="3" id="KW-1185">Reference proteome</keyword>
<dbReference type="SUPFAM" id="SSF52047">
    <property type="entry name" value="RNI-like"/>
    <property type="match status" value="1"/>
</dbReference>
<evidence type="ECO:0000256" key="1">
    <source>
        <dbReference type="SAM" id="MobiDB-lite"/>
    </source>
</evidence>